<proteinExistence type="predicted"/>
<evidence type="ECO:0000313" key="3">
    <source>
        <dbReference type="Proteomes" id="UP000032180"/>
    </source>
</evidence>
<feature type="signal peptide" evidence="1">
    <location>
        <begin position="1"/>
        <end position="17"/>
    </location>
</feature>
<dbReference type="EnsemblPlants" id="LPERR09G05380.1">
    <property type="protein sequence ID" value="LPERR09G05380.1"/>
    <property type="gene ID" value="LPERR09G05380"/>
</dbReference>
<dbReference type="Proteomes" id="UP000032180">
    <property type="component" value="Chromosome 9"/>
</dbReference>
<dbReference type="HOGENOM" id="CLU_2889034_0_0_1"/>
<dbReference type="Gramene" id="LPERR09G05380.1">
    <property type="protein sequence ID" value="LPERR09G05380.1"/>
    <property type="gene ID" value="LPERR09G05380"/>
</dbReference>
<name>A0A0D9XD23_9ORYZ</name>
<keyword evidence="1" id="KW-0732">Signal</keyword>
<keyword evidence="3" id="KW-1185">Reference proteome</keyword>
<organism evidence="2 3">
    <name type="scientific">Leersia perrieri</name>
    <dbReference type="NCBI Taxonomy" id="77586"/>
    <lineage>
        <taxon>Eukaryota</taxon>
        <taxon>Viridiplantae</taxon>
        <taxon>Streptophyta</taxon>
        <taxon>Embryophyta</taxon>
        <taxon>Tracheophyta</taxon>
        <taxon>Spermatophyta</taxon>
        <taxon>Magnoliopsida</taxon>
        <taxon>Liliopsida</taxon>
        <taxon>Poales</taxon>
        <taxon>Poaceae</taxon>
        <taxon>BOP clade</taxon>
        <taxon>Oryzoideae</taxon>
        <taxon>Oryzeae</taxon>
        <taxon>Oryzinae</taxon>
        <taxon>Leersia</taxon>
    </lineage>
</organism>
<reference evidence="2" key="3">
    <citation type="submission" date="2015-04" db="UniProtKB">
        <authorList>
            <consortium name="EnsemblPlants"/>
        </authorList>
    </citation>
    <scope>IDENTIFICATION</scope>
</reference>
<evidence type="ECO:0000313" key="2">
    <source>
        <dbReference type="EnsemblPlants" id="LPERR09G05380.1"/>
    </source>
</evidence>
<reference evidence="3" key="2">
    <citation type="submission" date="2013-12" db="EMBL/GenBank/DDBJ databases">
        <authorList>
            <person name="Yu Y."/>
            <person name="Lee S."/>
            <person name="de Baynast K."/>
            <person name="Wissotski M."/>
            <person name="Liu L."/>
            <person name="Talag J."/>
            <person name="Goicoechea J."/>
            <person name="Angelova A."/>
            <person name="Jetty R."/>
            <person name="Kudrna D."/>
            <person name="Golser W."/>
            <person name="Rivera L."/>
            <person name="Zhang J."/>
            <person name="Wing R."/>
        </authorList>
    </citation>
    <scope>NUCLEOTIDE SEQUENCE</scope>
</reference>
<accession>A0A0D9XD23</accession>
<sequence length="63" mass="6788">MPALLLLEEMVLDAATASGTTTDVSKGPGGVIGATRTMTIHIVHQLLPRLEFRLPDELSLFEI</sequence>
<evidence type="ECO:0000256" key="1">
    <source>
        <dbReference type="SAM" id="SignalP"/>
    </source>
</evidence>
<dbReference type="AlphaFoldDB" id="A0A0D9XD23"/>
<feature type="chain" id="PRO_5002350240" evidence="1">
    <location>
        <begin position="18"/>
        <end position="63"/>
    </location>
</feature>
<reference evidence="2 3" key="1">
    <citation type="submission" date="2012-08" db="EMBL/GenBank/DDBJ databases">
        <title>Oryza genome evolution.</title>
        <authorList>
            <person name="Wing R.A."/>
        </authorList>
    </citation>
    <scope>NUCLEOTIDE SEQUENCE</scope>
</reference>
<protein>
    <submittedName>
        <fullName evidence="2">Uncharacterized protein</fullName>
    </submittedName>
</protein>